<dbReference type="InterPro" id="IPR011009">
    <property type="entry name" value="Kinase-like_dom_sf"/>
</dbReference>
<evidence type="ECO:0000256" key="9">
    <source>
        <dbReference type="ARBA" id="ARBA00022840"/>
    </source>
</evidence>
<keyword evidence="3" id="KW-1003">Cell membrane</keyword>
<keyword evidence="4" id="KW-0723">Serine/threonine-protein kinase</keyword>
<feature type="binding site" evidence="14">
    <location>
        <position position="402"/>
    </location>
    <ligand>
        <name>ATP</name>
        <dbReference type="ChEBI" id="CHEBI:30616"/>
    </ligand>
</feature>
<evidence type="ECO:0000313" key="17">
    <source>
        <dbReference type="EMBL" id="KAJ9190163.1"/>
    </source>
</evidence>
<comment type="caution">
    <text evidence="17">The sequence shown here is derived from an EMBL/GenBank/DDBJ whole genome shotgun (WGS) entry which is preliminary data.</text>
</comment>
<dbReference type="PROSITE" id="PS00107">
    <property type="entry name" value="PROTEIN_KINASE_ATP"/>
    <property type="match status" value="2"/>
</dbReference>
<evidence type="ECO:0000256" key="15">
    <source>
        <dbReference type="SAM" id="MobiDB-lite"/>
    </source>
</evidence>
<dbReference type="EMBL" id="JARPOI010000001">
    <property type="protein sequence ID" value="KAJ9190163.1"/>
    <property type="molecule type" value="Genomic_DNA"/>
</dbReference>
<evidence type="ECO:0000256" key="1">
    <source>
        <dbReference type="ARBA" id="ARBA00004162"/>
    </source>
</evidence>
<dbReference type="SMART" id="SM00220">
    <property type="entry name" value="S_TKc"/>
    <property type="match status" value="3"/>
</dbReference>
<dbReference type="Gene3D" id="3.30.200.20">
    <property type="entry name" value="Phosphorylase Kinase, domain 1"/>
    <property type="match status" value="3"/>
</dbReference>
<feature type="binding site" evidence="14">
    <location>
        <position position="91"/>
    </location>
    <ligand>
        <name>ATP</name>
        <dbReference type="ChEBI" id="CHEBI:30616"/>
    </ligand>
</feature>
<comment type="catalytic activity">
    <reaction evidence="12">
        <text>L-threonyl-[protein] + ATP = O-phospho-L-threonyl-[protein] + ADP + H(+)</text>
        <dbReference type="Rhea" id="RHEA:46608"/>
        <dbReference type="Rhea" id="RHEA-COMP:11060"/>
        <dbReference type="Rhea" id="RHEA-COMP:11605"/>
        <dbReference type="ChEBI" id="CHEBI:15378"/>
        <dbReference type="ChEBI" id="CHEBI:30013"/>
        <dbReference type="ChEBI" id="CHEBI:30616"/>
        <dbReference type="ChEBI" id="CHEBI:61977"/>
        <dbReference type="ChEBI" id="CHEBI:456216"/>
        <dbReference type="EC" id="2.7.11.1"/>
    </reaction>
</comment>
<keyword evidence="11" id="KW-0472">Membrane</keyword>
<feature type="compositionally biased region" description="Polar residues" evidence="15">
    <location>
        <begin position="10"/>
        <end position="38"/>
    </location>
</feature>
<evidence type="ECO:0000256" key="10">
    <source>
        <dbReference type="ARBA" id="ARBA00022989"/>
    </source>
</evidence>
<comment type="catalytic activity">
    <reaction evidence="13">
        <text>L-seryl-[protein] + ATP = O-phospho-L-seryl-[protein] + ADP + H(+)</text>
        <dbReference type="Rhea" id="RHEA:17989"/>
        <dbReference type="Rhea" id="RHEA-COMP:9863"/>
        <dbReference type="Rhea" id="RHEA-COMP:11604"/>
        <dbReference type="ChEBI" id="CHEBI:15378"/>
        <dbReference type="ChEBI" id="CHEBI:29999"/>
        <dbReference type="ChEBI" id="CHEBI:30616"/>
        <dbReference type="ChEBI" id="CHEBI:83421"/>
        <dbReference type="ChEBI" id="CHEBI:456216"/>
        <dbReference type="EC" id="2.7.11.1"/>
    </reaction>
</comment>
<dbReference type="PANTHER" id="PTHR47982">
    <property type="entry name" value="PROLINE-RICH RECEPTOR-LIKE PROTEIN KINASE PERK4"/>
    <property type="match status" value="1"/>
</dbReference>
<evidence type="ECO:0000259" key="16">
    <source>
        <dbReference type="PROSITE" id="PS50011"/>
    </source>
</evidence>
<organism evidence="17 18">
    <name type="scientific">Hevea brasiliensis</name>
    <name type="common">Para rubber tree</name>
    <name type="synonym">Siphonia brasiliensis</name>
    <dbReference type="NCBI Taxonomy" id="3981"/>
    <lineage>
        <taxon>Eukaryota</taxon>
        <taxon>Viridiplantae</taxon>
        <taxon>Streptophyta</taxon>
        <taxon>Embryophyta</taxon>
        <taxon>Tracheophyta</taxon>
        <taxon>Spermatophyta</taxon>
        <taxon>Magnoliopsida</taxon>
        <taxon>eudicotyledons</taxon>
        <taxon>Gunneridae</taxon>
        <taxon>Pentapetalae</taxon>
        <taxon>rosids</taxon>
        <taxon>fabids</taxon>
        <taxon>Malpighiales</taxon>
        <taxon>Euphorbiaceae</taxon>
        <taxon>Crotonoideae</taxon>
        <taxon>Micrandreae</taxon>
        <taxon>Hevea</taxon>
    </lineage>
</organism>
<dbReference type="PANTHER" id="PTHR47982:SF17">
    <property type="entry name" value="NON-SPECIFIC SERINE_THREONINE PROTEIN KINASE"/>
    <property type="match status" value="1"/>
</dbReference>
<evidence type="ECO:0000256" key="7">
    <source>
        <dbReference type="ARBA" id="ARBA00022741"/>
    </source>
</evidence>
<dbReference type="EC" id="2.7.11.1" evidence="2"/>
<dbReference type="Pfam" id="PF07714">
    <property type="entry name" value="PK_Tyr_Ser-Thr"/>
    <property type="match status" value="2"/>
</dbReference>
<dbReference type="InterPro" id="IPR000719">
    <property type="entry name" value="Prot_kinase_dom"/>
</dbReference>
<evidence type="ECO:0000256" key="5">
    <source>
        <dbReference type="ARBA" id="ARBA00022679"/>
    </source>
</evidence>
<keyword evidence="8" id="KW-0418">Kinase</keyword>
<keyword evidence="9 14" id="KW-0067">ATP-binding</keyword>
<dbReference type="InterPro" id="IPR047117">
    <property type="entry name" value="PERK1-13-like"/>
</dbReference>
<evidence type="ECO:0000256" key="12">
    <source>
        <dbReference type="ARBA" id="ARBA00047899"/>
    </source>
</evidence>
<accession>A0ABQ9NFT9</accession>
<evidence type="ECO:0000256" key="14">
    <source>
        <dbReference type="PROSITE-ProRule" id="PRU10141"/>
    </source>
</evidence>
<dbReference type="SUPFAM" id="SSF56112">
    <property type="entry name" value="Protein kinase-like (PK-like)"/>
    <property type="match status" value="3"/>
</dbReference>
<dbReference type="Proteomes" id="UP001174677">
    <property type="component" value="Chromosome 1"/>
</dbReference>
<dbReference type="InterPro" id="IPR008271">
    <property type="entry name" value="Ser/Thr_kinase_AS"/>
</dbReference>
<feature type="domain" description="Protein kinase" evidence="16">
    <location>
        <begin position="373"/>
        <end position="665"/>
    </location>
</feature>
<evidence type="ECO:0000256" key="2">
    <source>
        <dbReference type="ARBA" id="ARBA00012513"/>
    </source>
</evidence>
<keyword evidence="7 14" id="KW-0547">Nucleotide-binding</keyword>
<comment type="subcellular location">
    <subcellularLocation>
        <location evidence="1">Cell membrane</location>
        <topology evidence="1">Single-pass membrane protein</topology>
    </subcellularLocation>
</comment>
<dbReference type="InterPro" id="IPR001245">
    <property type="entry name" value="Ser-Thr/Tyr_kinase_cat_dom"/>
</dbReference>
<feature type="domain" description="Protein kinase" evidence="16">
    <location>
        <begin position="62"/>
        <end position="341"/>
    </location>
</feature>
<proteinExistence type="predicted"/>
<feature type="domain" description="Protein kinase" evidence="16">
    <location>
        <begin position="703"/>
        <end position="992"/>
    </location>
</feature>
<keyword evidence="10" id="KW-1133">Transmembrane helix</keyword>
<evidence type="ECO:0000256" key="11">
    <source>
        <dbReference type="ARBA" id="ARBA00023136"/>
    </source>
</evidence>
<keyword evidence="5" id="KW-0808">Transferase</keyword>
<evidence type="ECO:0000256" key="4">
    <source>
        <dbReference type="ARBA" id="ARBA00022527"/>
    </source>
</evidence>
<name>A0ABQ9NFT9_HEVBR</name>
<sequence>MNIDDDMMPSTESYSPTSTGETYSVSPPQQMDLTDSSSAEDFQVYEPRIFTFEELAIATRHFSNKELLGIGDFGDVYKGYLPSGEVIAIKKLKYKQGGQQEEEFKNQIKDFGFVSHPNLVKLVGYCGEEADRLLVSEFVPNKSLRFHLSDAKQRSNLKWSKRMQIAIDSAKGLAYLHEKCNPKIIHQDIKSDNILLDNDFKPKVADFGLAKFFSEIDIRQIPVAKKEASIYKDSENSHFDESSDVYSFGVLLLELISGRKIYEGHISIVNWARPLMINGDSVNVNYNSLVDSTLEGDYNKSEMERVIYCAAASVYSKFSRYRPTMEQMVRTLEGKMTHKKLWVVEETQSSKDYEAYELRTFTFPELANATGHFTNARLLGGGGFGTVYRGSLSRDIDVAIKKLNFELDGQQKEEFEKEVNAVGIVRHRNLVKLVGYCSEKFDRLLVLEFVPNKSLRSHLNDEERRSNLKWSERMKIAIGSAKGLAYLHEECNSKIIHRDIKAENILLDNNYKPKIADFGLAKFFPETNSVTHISSRWKGTNVYADPENYYPQKGENILQKISEKSDVYSFGVVLLELITGRKIFDEHQVDIVNWAKPLMIKGDSVEIEYSCLVDSLLRRDYIKSEMELMIYCAAASLYRPSKLRPRMKQIVEALEGKIPCNELWVAEDINYIAGKPYKPEMMKRPSLLKKFDFGDLATAAGSFSGAHLLRQHDLCPVYEGVLPNSDQRVAIKRLRYELSQQQKDEFKKEIMAISNVYHRNIVNLIGYCSDDDDNRLLVFEFVPNNSLKFHLHESGSSTINWSNRMKIAIGSAKGLKYMHEDSGHKILHLYVKSDNILLNDKFIPKLAEFGSAKIFPDSLTHLSISQIMINSGYMAPEYQTTNKLTDKLDIYSFGVILLELITGKQPVGHFSGHTNMVKWAKPMLSKSLFEGKDMSNFVDEELQGYYDPQQMDQMVACVLACVHDDPQRRPPMSRILEVLEGRKSLEETIMFLNLNNR</sequence>
<reference evidence="17" key="1">
    <citation type="journal article" date="2023" name="Plant Biotechnol. J.">
        <title>Chromosome-level wild Hevea brasiliensis genome provides new tools for genomic-assisted breeding and valuable loci to elevate rubber yield.</title>
        <authorList>
            <person name="Cheng H."/>
            <person name="Song X."/>
            <person name="Hu Y."/>
            <person name="Wu T."/>
            <person name="Yang Q."/>
            <person name="An Z."/>
            <person name="Feng S."/>
            <person name="Deng Z."/>
            <person name="Wu W."/>
            <person name="Zeng X."/>
            <person name="Tu M."/>
            <person name="Wang X."/>
            <person name="Huang H."/>
        </authorList>
    </citation>
    <scope>NUCLEOTIDE SEQUENCE</scope>
    <source>
        <strain evidence="17">MT/VB/25A 57/8</strain>
    </source>
</reference>
<keyword evidence="6" id="KW-0812">Transmembrane</keyword>
<evidence type="ECO:0000256" key="8">
    <source>
        <dbReference type="ARBA" id="ARBA00022777"/>
    </source>
</evidence>
<evidence type="ECO:0000256" key="3">
    <source>
        <dbReference type="ARBA" id="ARBA00022475"/>
    </source>
</evidence>
<protein>
    <recommendedName>
        <fullName evidence="2">non-specific serine/threonine protein kinase</fullName>
        <ecNumber evidence="2">2.7.11.1</ecNumber>
    </recommendedName>
</protein>
<dbReference type="Gene3D" id="1.10.510.10">
    <property type="entry name" value="Transferase(Phosphotransferase) domain 1"/>
    <property type="match status" value="3"/>
</dbReference>
<keyword evidence="18" id="KW-1185">Reference proteome</keyword>
<evidence type="ECO:0000256" key="6">
    <source>
        <dbReference type="ARBA" id="ARBA00022692"/>
    </source>
</evidence>
<dbReference type="Pfam" id="PF00069">
    <property type="entry name" value="Pkinase"/>
    <property type="match status" value="1"/>
</dbReference>
<evidence type="ECO:0000256" key="13">
    <source>
        <dbReference type="ARBA" id="ARBA00048679"/>
    </source>
</evidence>
<dbReference type="InterPro" id="IPR017441">
    <property type="entry name" value="Protein_kinase_ATP_BS"/>
</dbReference>
<dbReference type="PROSITE" id="PS50011">
    <property type="entry name" value="PROTEIN_KINASE_DOM"/>
    <property type="match status" value="3"/>
</dbReference>
<feature type="region of interest" description="Disordered" evidence="15">
    <location>
        <begin position="1"/>
        <end position="38"/>
    </location>
</feature>
<evidence type="ECO:0000313" key="18">
    <source>
        <dbReference type="Proteomes" id="UP001174677"/>
    </source>
</evidence>
<gene>
    <name evidence="17" type="ORF">P3X46_001391</name>
</gene>
<dbReference type="PROSITE" id="PS00108">
    <property type="entry name" value="PROTEIN_KINASE_ST"/>
    <property type="match status" value="2"/>
</dbReference>